<dbReference type="EMBL" id="JACGCM010001793">
    <property type="protein sequence ID" value="KAF6149562.1"/>
    <property type="molecule type" value="Genomic_DNA"/>
</dbReference>
<dbReference type="PANTHER" id="PTHR47481:SF10">
    <property type="entry name" value="COPIA-LIKE POLYPROTEIN_RETROTRANSPOSON"/>
    <property type="match status" value="1"/>
</dbReference>
<proteinExistence type="predicted"/>
<dbReference type="Pfam" id="PF14223">
    <property type="entry name" value="Retrotran_gag_2"/>
    <property type="match status" value="1"/>
</dbReference>
<evidence type="ECO:0000313" key="1">
    <source>
        <dbReference type="EMBL" id="KAF6149562.1"/>
    </source>
</evidence>
<dbReference type="PANTHER" id="PTHR47481">
    <property type="match status" value="1"/>
</dbReference>
<organism evidence="1 2">
    <name type="scientific">Kingdonia uniflora</name>
    <dbReference type="NCBI Taxonomy" id="39325"/>
    <lineage>
        <taxon>Eukaryota</taxon>
        <taxon>Viridiplantae</taxon>
        <taxon>Streptophyta</taxon>
        <taxon>Embryophyta</taxon>
        <taxon>Tracheophyta</taxon>
        <taxon>Spermatophyta</taxon>
        <taxon>Magnoliopsida</taxon>
        <taxon>Ranunculales</taxon>
        <taxon>Circaeasteraceae</taxon>
        <taxon>Kingdonia</taxon>
    </lineage>
</organism>
<accession>A0A7J7M3Y3</accession>
<protein>
    <recommendedName>
        <fullName evidence="3">Retrotransposon Copia-like N-terminal domain-containing protein</fullName>
    </recommendedName>
</protein>
<evidence type="ECO:0000313" key="2">
    <source>
        <dbReference type="Proteomes" id="UP000541444"/>
    </source>
</evidence>
<dbReference type="Proteomes" id="UP000541444">
    <property type="component" value="Unassembled WGS sequence"/>
</dbReference>
<name>A0A7J7M3Y3_9MAGN</name>
<sequence length="198" mass="22172">MAATPLKYPYSSNLNIANFVSLKLKSTNYLLWETQVLSLIESQDLLGFITGKTTQPEPEINDDNGEKILNPDLLALVRTDRLVKAWITATISEEALGTVVGITTSNDVWNALANAYSQNSQAREFELLFKLQEKKKDSTPLYVYLTEFKSTCDQLNAIEKPVPDPNKVFWLLSGLGPRYESFSTAMLKPRALNIKSHG</sequence>
<comment type="caution">
    <text evidence="1">The sequence shown here is derived from an EMBL/GenBank/DDBJ whole genome shotgun (WGS) entry which is preliminary data.</text>
</comment>
<dbReference type="AlphaFoldDB" id="A0A7J7M3Y3"/>
<keyword evidence="2" id="KW-1185">Reference proteome</keyword>
<reference evidence="1 2" key="1">
    <citation type="journal article" date="2020" name="IScience">
        <title>Genome Sequencing of the Endangered Kingdonia uniflora (Circaeasteraceae, Ranunculales) Reveals Potential Mechanisms of Evolutionary Specialization.</title>
        <authorList>
            <person name="Sun Y."/>
            <person name="Deng T."/>
            <person name="Zhang A."/>
            <person name="Moore M.J."/>
            <person name="Landis J.B."/>
            <person name="Lin N."/>
            <person name="Zhang H."/>
            <person name="Zhang X."/>
            <person name="Huang J."/>
            <person name="Zhang X."/>
            <person name="Sun H."/>
            <person name="Wang H."/>
        </authorList>
    </citation>
    <scope>NUCLEOTIDE SEQUENCE [LARGE SCALE GENOMIC DNA]</scope>
    <source>
        <strain evidence="1">TB1705</strain>
        <tissue evidence="1">Leaf</tissue>
    </source>
</reference>
<gene>
    <name evidence="1" type="ORF">GIB67_003710</name>
</gene>
<evidence type="ECO:0008006" key="3">
    <source>
        <dbReference type="Google" id="ProtNLM"/>
    </source>
</evidence>
<dbReference type="OrthoDB" id="1845088at2759"/>